<dbReference type="AlphaFoldDB" id="A0A0P4VTU1"/>
<feature type="domain" description="G" evidence="1">
    <location>
        <begin position="422"/>
        <end position="473"/>
    </location>
</feature>
<accession>A0A0P4VTU1</accession>
<protein>
    <recommendedName>
        <fullName evidence="1">G domain-containing protein</fullName>
    </recommendedName>
</protein>
<dbReference type="EMBL" id="GDRN01097219">
    <property type="protein sequence ID" value="JAI59165.1"/>
    <property type="molecule type" value="Transcribed_RNA"/>
</dbReference>
<dbReference type="PANTHER" id="PTHR46406:SF1">
    <property type="entry name" value="NITRIC OXIDE-ASSOCIATED PROTEIN 1"/>
    <property type="match status" value="1"/>
</dbReference>
<organism evidence="2">
    <name type="scientific">Scylla olivacea</name>
    <name type="common">Orange mud crab</name>
    <name type="synonym">Cancer olivacea</name>
    <dbReference type="NCBI Taxonomy" id="85551"/>
    <lineage>
        <taxon>Eukaryota</taxon>
        <taxon>Metazoa</taxon>
        <taxon>Ecdysozoa</taxon>
        <taxon>Arthropoda</taxon>
        <taxon>Crustacea</taxon>
        <taxon>Multicrustacea</taxon>
        <taxon>Malacostraca</taxon>
        <taxon>Eumalacostraca</taxon>
        <taxon>Eucarida</taxon>
        <taxon>Decapoda</taxon>
        <taxon>Pleocyemata</taxon>
        <taxon>Brachyura</taxon>
        <taxon>Eubrachyura</taxon>
        <taxon>Portunoidea</taxon>
        <taxon>Portunidae</taxon>
        <taxon>Portuninae</taxon>
        <taxon>Scylla</taxon>
    </lineage>
</organism>
<dbReference type="InterPro" id="IPR052807">
    <property type="entry name" value="Mito_transl_resp_regulator"/>
</dbReference>
<name>A0A0P4VTU1_SCYOL</name>
<dbReference type="InterPro" id="IPR006073">
    <property type="entry name" value="GTP-bd"/>
</dbReference>
<proteinExistence type="predicted"/>
<evidence type="ECO:0000259" key="1">
    <source>
        <dbReference type="Pfam" id="PF01926"/>
    </source>
</evidence>
<dbReference type="InterPro" id="IPR027417">
    <property type="entry name" value="P-loop_NTPase"/>
</dbReference>
<dbReference type="Gene3D" id="3.40.50.300">
    <property type="entry name" value="P-loop containing nucleotide triphosphate hydrolases"/>
    <property type="match status" value="1"/>
</dbReference>
<dbReference type="CDD" id="cd01855">
    <property type="entry name" value="YqeH"/>
    <property type="match status" value="1"/>
</dbReference>
<dbReference type="PANTHER" id="PTHR46406">
    <property type="entry name" value="NITRIC OXIDE-ASSOCIATED PROTEIN 1"/>
    <property type="match status" value="1"/>
</dbReference>
<reference evidence="2" key="1">
    <citation type="submission" date="2015-09" db="EMBL/GenBank/DDBJ databases">
        <title>Scylla olivacea transcriptome.</title>
        <authorList>
            <person name="Ikhwanuddin M."/>
        </authorList>
    </citation>
    <scope>NUCLEOTIDE SEQUENCE</scope>
</reference>
<sequence length="756" mass="84798">MLALANIQSCTKSLLRQTLQLSSALIKFSELCCSRPLHVDLKERQVVVSQQQIEEGNLKKREVPFAVWGLTDSRILYSSHVKNSTATDNPFVLHRIGKQIQQQEESLRRKEAIPLIIEQNIVRNEEKVYIESASDEERKESKVIFPYSHTHQIEIPESYVVDSDPVESEFTDSHSDFSKPNVSVAEEIALRMRAYDEGVLEEMDTPKGNLVEHEDTYDLPNDILLEKEAAELHLIKEQQGSADPKCPVSDVPCGGCGAFLHCQQPSLMGFVPKELFAGCNSGELRSILCQRCYFLKVHKTALNVQVDPNMYAKLLEPIKQKKALVLLVVDLLDAPCSIWPNIMDIIGTSRPIMIVGNKVDLLPADGKNHLQKVRESLIAVIEKTPLSKASIKHLALVSAHTGYGIESLITKIQKYWSTKGDIYIIGCTNSGKSTLFNALLGSDLCKTDASSLIQRATVSPWPGTTLSMVKFPILRPSGHLLYLRTLRLKKEQKILAKENKPRFTNNLLIGTLTGHIGRTLEKKEKLVIKQDPFSTDMRKPPADTKSIWGINPKHEQYALSKWCYDTPGTVQPEQMIHLLTHKELMKVLPRHLLRPETFCLQSGYSLLLAGLARLDLLYSSASVRFTVFRSSALPLTICKTVDAASIYRQYLGSPILGVPCEGEERLKSWPALQPVNLRVQGHRRHESCVDVVLSSAGWVSLTSLKEDQIIELRAWSPGGRGIHLRDPPLLPRAVTLRGPRIGKSLTYRPHKIFVPQ</sequence>
<dbReference type="SUPFAM" id="SSF52540">
    <property type="entry name" value="P-loop containing nucleoside triphosphate hydrolases"/>
    <property type="match status" value="1"/>
</dbReference>
<evidence type="ECO:0000313" key="2">
    <source>
        <dbReference type="EMBL" id="JAI59165.1"/>
    </source>
</evidence>
<dbReference type="GO" id="GO:0005525">
    <property type="term" value="F:GTP binding"/>
    <property type="evidence" value="ECO:0007669"/>
    <property type="project" value="InterPro"/>
</dbReference>
<dbReference type="Pfam" id="PF01926">
    <property type="entry name" value="MMR_HSR1"/>
    <property type="match status" value="1"/>
</dbReference>